<dbReference type="Pfam" id="PF02633">
    <property type="entry name" value="Creatininase"/>
    <property type="match status" value="1"/>
</dbReference>
<evidence type="ECO:0000256" key="3">
    <source>
        <dbReference type="ARBA" id="ARBA00022801"/>
    </source>
</evidence>
<dbReference type="OrthoDB" id="46121at2157"/>
<keyword evidence="3" id="KW-0378">Hydrolase</keyword>
<dbReference type="PANTHER" id="PTHR35005:SF1">
    <property type="entry name" value="2-AMINO-5-FORMYLAMINO-6-RIBOSYLAMINOPYRIMIDIN-4(3H)-ONE 5'-MONOPHOSPHATE DEFORMYLASE"/>
    <property type="match status" value="1"/>
</dbReference>
<dbReference type="GO" id="GO:0046872">
    <property type="term" value="F:metal ion binding"/>
    <property type="evidence" value="ECO:0007669"/>
    <property type="project" value="UniProtKB-KW"/>
</dbReference>
<keyword evidence="6" id="KW-1185">Reference proteome</keyword>
<dbReference type="AlphaFoldDB" id="A0A5P9P8I3"/>
<keyword evidence="4" id="KW-0862">Zinc</keyword>
<name>A0A5P9P8I3_9EURY</name>
<dbReference type="KEGG" id="nas:GCU68_18015"/>
<accession>A0A5P9P8I3</accession>
<keyword evidence="5" id="KW-0614">Plasmid</keyword>
<dbReference type="EMBL" id="CP045489">
    <property type="protein sequence ID" value="QFU84432.1"/>
    <property type="molecule type" value="Genomic_DNA"/>
</dbReference>
<dbReference type="InterPro" id="IPR003785">
    <property type="entry name" value="Creatininase/forma_Hydrolase"/>
</dbReference>
<proteinExistence type="predicted"/>
<geneLocation type="plasmid" evidence="5 6">
    <name>unnamed1</name>
</geneLocation>
<dbReference type="GO" id="GO:0009231">
    <property type="term" value="P:riboflavin biosynthetic process"/>
    <property type="evidence" value="ECO:0007669"/>
    <property type="project" value="TreeGrafter"/>
</dbReference>
<protein>
    <submittedName>
        <fullName evidence="5">Creatininase family protein</fullName>
    </submittedName>
</protein>
<evidence type="ECO:0000256" key="1">
    <source>
        <dbReference type="ARBA" id="ARBA00001947"/>
    </source>
</evidence>
<dbReference type="SUPFAM" id="SSF102215">
    <property type="entry name" value="Creatininase"/>
    <property type="match status" value="1"/>
</dbReference>
<evidence type="ECO:0000256" key="2">
    <source>
        <dbReference type="ARBA" id="ARBA00022723"/>
    </source>
</evidence>
<dbReference type="GeneID" id="42302966"/>
<dbReference type="InterPro" id="IPR024087">
    <property type="entry name" value="Creatininase-like_sf"/>
</dbReference>
<evidence type="ECO:0000256" key="4">
    <source>
        <dbReference type="ARBA" id="ARBA00022833"/>
    </source>
</evidence>
<sequence>MSRDGDSVPRRYDELTWSDIDDAAANGAMVVVPVGATEDHGPHLPLDVDRRIVEAICEPAVAARDDALLFPTVDHGYLPHHMDFPGGITIDWRTFVDYVIDVCVSLAHHGFERILLVNGHGSNHHLLELASRQVLLQYPDVHCAMLSWWEIDEVRETASAVREAGPQGSAHAGEMETSIYMHLFPERVDMDAAVRDVEYPDSRHFNNLDLAGQTRPEDSTPVTMLGWWSTVSETGVMGDATVATPETGELLLEAAIEGLGSVLEEFAKHPIRSIDDHHARSVNDREYDPFRPR</sequence>
<dbReference type="RefSeq" id="WP_152943953.1">
    <property type="nucleotide sequence ID" value="NZ_CP045489.1"/>
</dbReference>
<comment type="cofactor">
    <cofactor evidence="1">
        <name>Zn(2+)</name>
        <dbReference type="ChEBI" id="CHEBI:29105"/>
    </cofactor>
</comment>
<organism evidence="5 6">
    <name type="scientific">Natronorubrum aibiense</name>
    <dbReference type="NCBI Taxonomy" id="348826"/>
    <lineage>
        <taxon>Archaea</taxon>
        <taxon>Methanobacteriati</taxon>
        <taxon>Methanobacteriota</taxon>
        <taxon>Stenosarchaea group</taxon>
        <taxon>Halobacteria</taxon>
        <taxon>Halobacteriales</taxon>
        <taxon>Natrialbaceae</taxon>
        <taxon>Natronorubrum</taxon>
    </lineage>
</organism>
<reference evidence="5 6" key="1">
    <citation type="journal article" date="2007" name="Int. J. Syst. Evol. Microbiol.">
        <title>Natronorubrum sulfidifaciens sp. nov., an extremely haloalkaliphilic archaeon isolated from Aiding salt lake in Xin-Jiang, China.</title>
        <authorList>
            <person name="Cui H.L."/>
            <person name="Tohty D."/>
            <person name="Liu H.C."/>
            <person name="Liu S.J."/>
            <person name="Oren A."/>
            <person name="Zhou P.J."/>
        </authorList>
    </citation>
    <scope>NUCLEOTIDE SEQUENCE [LARGE SCALE GENOMIC DNA]</scope>
    <source>
        <strain evidence="5 6">7-3</strain>
        <plasmid evidence="5">unnamed1</plasmid>
    </source>
</reference>
<gene>
    <name evidence="5" type="ORF">GCU68_18015</name>
</gene>
<dbReference type="PANTHER" id="PTHR35005">
    <property type="entry name" value="3-DEHYDRO-SCYLLO-INOSOSE HYDROLASE"/>
    <property type="match status" value="1"/>
</dbReference>
<evidence type="ECO:0000313" key="5">
    <source>
        <dbReference type="EMBL" id="QFU84432.1"/>
    </source>
</evidence>
<dbReference type="GO" id="GO:0016811">
    <property type="term" value="F:hydrolase activity, acting on carbon-nitrogen (but not peptide) bonds, in linear amides"/>
    <property type="evidence" value="ECO:0007669"/>
    <property type="project" value="TreeGrafter"/>
</dbReference>
<dbReference type="Gene3D" id="3.40.50.10310">
    <property type="entry name" value="Creatininase"/>
    <property type="match status" value="1"/>
</dbReference>
<evidence type="ECO:0000313" key="6">
    <source>
        <dbReference type="Proteomes" id="UP000326170"/>
    </source>
</evidence>
<keyword evidence="2" id="KW-0479">Metal-binding</keyword>
<dbReference type="Proteomes" id="UP000326170">
    <property type="component" value="Plasmid unnamed1"/>
</dbReference>